<evidence type="ECO:0000313" key="5">
    <source>
        <dbReference type="EMBL" id="CAD7677518.1"/>
    </source>
</evidence>
<feature type="domain" description="Small ribosomal subunit protein uS2 C-terminal" evidence="4">
    <location>
        <begin position="158"/>
        <end position="238"/>
    </location>
</feature>
<gene>
    <name evidence="5" type="ORF">NYPRO_LOCUS10316</name>
</gene>
<accession>A0A811YLB7</accession>
<protein>
    <submittedName>
        <fullName evidence="5">(raccoon dog) hypothetical protein</fullName>
    </submittedName>
</protein>
<keyword evidence="1" id="KW-0689">Ribosomal protein</keyword>
<proteinExistence type="predicted"/>
<dbReference type="EMBL" id="CAJHUB010000678">
    <property type="protein sequence ID" value="CAD7677518.1"/>
    <property type="molecule type" value="Genomic_DNA"/>
</dbReference>
<dbReference type="AlphaFoldDB" id="A0A811YLB7"/>
<evidence type="ECO:0000256" key="1">
    <source>
        <dbReference type="ARBA" id="ARBA00022980"/>
    </source>
</evidence>
<dbReference type="Gene3D" id="3.40.50.10490">
    <property type="entry name" value="Glucose-6-phosphate isomerase like protein, domain 1"/>
    <property type="match status" value="2"/>
</dbReference>
<evidence type="ECO:0000313" key="6">
    <source>
        <dbReference type="Proteomes" id="UP000645828"/>
    </source>
</evidence>
<dbReference type="Proteomes" id="UP000645828">
    <property type="component" value="Unassembled WGS sequence"/>
</dbReference>
<evidence type="ECO:0000256" key="2">
    <source>
        <dbReference type="ARBA" id="ARBA00023274"/>
    </source>
</evidence>
<dbReference type="GO" id="GO:0003735">
    <property type="term" value="F:structural constituent of ribosome"/>
    <property type="evidence" value="ECO:0007669"/>
    <property type="project" value="InterPro"/>
</dbReference>
<comment type="caution">
    <text evidence="5">The sequence shown here is derived from an EMBL/GenBank/DDBJ whole genome shotgun (WGS) entry which is preliminary data.</text>
</comment>
<sequence length="241" mass="26638">MKEEDVLKFLAAGAHFVGTNLDFQMEQCVYQRKTVHLHHKLKRNWEKLLLAARATLAVEDPVDVSVTSSGNTPLLLLAASLLKPSLTRSRQLLVITESRADPLTEASHVNLPTIAPCKTDSPLHSWTLPFLAPREAILCVHGVPCEHPWQVRPDLCLHRDPQELEKEEMPVAEKAVTNKEVQGECSAPAPDFTTTQPEVAGWSEGVHVASVSLQQFPAEDWHTQPAPEDWSAASTSQAIIE</sequence>
<dbReference type="SUPFAM" id="SSF52313">
    <property type="entry name" value="Ribosomal protein S2"/>
    <property type="match status" value="1"/>
</dbReference>
<feature type="region of interest" description="Disordered" evidence="3">
    <location>
        <begin position="222"/>
        <end position="241"/>
    </location>
</feature>
<keyword evidence="6" id="KW-1185">Reference proteome</keyword>
<dbReference type="GO" id="GO:0006412">
    <property type="term" value="P:translation"/>
    <property type="evidence" value="ECO:0007669"/>
    <property type="project" value="InterPro"/>
</dbReference>
<dbReference type="InterPro" id="IPR005707">
    <property type="entry name" value="Ribosomal_uS2_euk/arc"/>
</dbReference>
<dbReference type="InterPro" id="IPR023591">
    <property type="entry name" value="Ribosomal_uS2_flav_dom_sf"/>
</dbReference>
<dbReference type="GO" id="GO:0015935">
    <property type="term" value="C:small ribosomal subunit"/>
    <property type="evidence" value="ECO:0007669"/>
    <property type="project" value="InterPro"/>
</dbReference>
<dbReference type="InterPro" id="IPR032281">
    <property type="entry name" value="Ribosomal_uS2_C"/>
</dbReference>
<evidence type="ECO:0000259" key="4">
    <source>
        <dbReference type="Pfam" id="PF16122"/>
    </source>
</evidence>
<organism evidence="5 6">
    <name type="scientific">Nyctereutes procyonoides</name>
    <name type="common">Raccoon dog</name>
    <name type="synonym">Canis procyonoides</name>
    <dbReference type="NCBI Taxonomy" id="34880"/>
    <lineage>
        <taxon>Eukaryota</taxon>
        <taxon>Metazoa</taxon>
        <taxon>Chordata</taxon>
        <taxon>Craniata</taxon>
        <taxon>Vertebrata</taxon>
        <taxon>Euteleostomi</taxon>
        <taxon>Mammalia</taxon>
        <taxon>Eutheria</taxon>
        <taxon>Laurasiatheria</taxon>
        <taxon>Carnivora</taxon>
        <taxon>Caniformia</taxon>
        <taxon>Canidae</taxon>
        <taxon>Nyctereutes</taxon>
    </lineage>
</organism>
<reference evidence="5" key="1">
    <citation type="submission" date="2020-12" db="EMBL/GenBank/DDBJ databases">
        <authorList>
            <consortium name="Molecular Ecology Group"/>
        </authorList>
    </citation>
    <scope>NUCLEOTIDE SEQUENCE</scope>
    <source>
        <strain evidence="5">TBG_1078</strain>
    </source>
</reference>
<dbReference type="Pfam" id="PF16122">
    <property type="entry name" value="40S_SA_C"/>
    <property type="match status" value="1"/>
</dbReference>
<dbReference type="PANTHER" id="PTHR11489">
    <property type="entry name" value="40S RIBOSOMAL PROTEIN SA"/>
    <property type="match status" value="1"/>
</dbReference>
<feature type="compositionally biased region" description="Polar residues" evidence="3">
    <location>
        <begin position="232"/>
        <end position="241"/>
    </location>
</feature>
<name>A0A811YLB7_NYCPR</name>
<keyword evidence="2" id="KW-0687">Ribonucleoprotein</keyword>
<evidence type="ECO:0000256" key="3">
    <source>
        <dbReference type="SAM" id="MobiDB-lite"/>
    </source>
</evidence>